<sequence length="117" mass="13218">KEKAQAEIKDKVRRREEKLKKAKLEMERVTNYLNTTAEKELDARYRLEAFISSLIDRAGKAEAEVRKLKSRHVPSSSKKLSKGNNTSELAHHPGVSSRAYLQDKLDSHGDGTEKKAG</sequence>
<dbReference type="EMBL" id="HACG01002688">
    <property type="protein sequence ID" value="CEK49553.1"/>
    <property type="molecule type" value="Transcribed_RNA"/>
</dbReference>
<feature type="compositionally biased region" description="Basic and acidic residues" evidence="1">
    <location>
        <begin position="101"/>
        <end position="117"/>
    </location>
</feature>
<accession>A0A0B6Y0A7</accession>
<feature type="region of interest" description="Disordered" evidence="1">
    <location>
        <begin position="65"/>
        <end position="117"/>
    </location>
</feature>
<dbReference type="AlphaFoldDB" id="A0A0B6Y0A7"/>
<feature type="non-terminal residue" evidence="2">
    <location>
        <position position="117"/>
    </location>
</feature>
<feature type="non-terminal residue" evidence="2">
    <location>
        <position position="1"/>
    </location>
</feature>
<reference evidence="2" key="1">
    <citation type="submission" date="2014-12" db="EMBL/GenBank/DDBJ databases">
        <title>Insight into the proteome of Arion vulgaris.</title>
        <authorList>
            <person name="Aradska J."/>
            <person name="Bulat T."/>
            <person name="Smidak R."/>
            <person name="Sarate P."/>
            <person name="Gangsoo J."/>
            <person name="Sialana F."/>
            <person name="Bilban M."/>
            <person name="Lubec G."/>
        </authorList>
    </citation>
    <scope>NUCLEOTIDE SEQUENCE</scope>
    <source>
        <tissue evidence="2">Skin</tissue>
    </source>
</reference>
<feature type="compositionally biased region" description="Polar residues" evidence="1">
    <location>
        <begin position="73"/>
        <end position="88"/>
    </location>
</feature>
<organism evidence="2">
    <name type="scientific">Arion vulgaris</name>
    <dbReference type="NCBI Taxonomy" id="1028688"/>
    <lineage>
        <taxon>Eukaryota</taxon>
        <taxon>Metazoa</taxon>
        <taxon>Spiralia</taxon>
        <taxon>Lophotrochozoa</taxon>
        <taxon>Mollusca</taxon>
        <taxon>Gastropoda</taxon>
        <taxon>Heterobranchia</taxon>
        <taxon>Euthyneura</taxon>
        <taxon>Panpulmonata</taxon>
        <taxon>Eupulmonata</taxon>
        <taxon>Stylommatophora</taxon>
        <taxon>Helicina</taxon>
        <taxon>Arionoidea</taxon>
        <taxon>Arionidae</taxon>
        <taxon>Arion</taxon>
    </lineage>
</organism>
<protein>
    <submittedName>
        <fullName evidence="2">Uncharacterized protein</fullName>
    </submittedName>
</protein>
<evidence type="ECO:0000313" key="2">
    <source>
        <dbReference type="EMBL" id="CEK49553.1"/>
    </source>
</evidence>
<evidence type="ECO:0000256" key="1">
    <source>
        <dbReference type="SAM" id="MobiDB-lite"/>
    </source>
</evidence>
<proteinExistence type="predicted"/>
<name>A0A0B6Y0A7_9EUPU</name>
<gene>
    <name evidence="2" type="primary">ORF8135</name>
</gene>